<reference evidence="3" key="1">
    <citation type="submission" date="2019-09" db="EMBL/GenBank/DDBJ databases">
        <authorList>
            <person name="Needham M D."/>
        </authorList>
    </citation>
    <scope>NUCLEOTIDE SEQUENCE</scope>
</reference>
<evidence type="ECO:0000256" key="1">
    <source>
        <dbReference type="SAM" id="Phobius"/>
    </source>
</evidence>
<dbReference type="PANTHER" id="PTHR42044:SF2">
    <property type="entry name" value="DUF676 DOMAIN-CONTAINING PROTEIN"/>
    <property type="match status" value="1"/>
</dbReference>
<feature type="domain" description="DUF676" evidence="2">
    <location>
        <begin position="138"/>
        <end position="190"/>
    </location>
</feature>
<dbReference type="Pfam" id="PF05057">
    <property type="entry name" value="DUF676"/>
    <property type="match status" value="1"/>
</dbReference>
<organism evidence="3">
    <name type="scientific">seawater metagenome</name>
    <dbReference type="NCBI Taxonomy" id="1561972"/>
    <lineage>
        <taxon>unclassified sequences</taxon>
        <taxon>metagenomes</taxon>
        <taxon>ecological metagenomes</taxon>
    </lineage>
</organism>
<keyword evidence="1" id="KW-0472">Membrane</keyword>
<protein>
    <recommendedName>
        <fullName evidence="2">DUF676 domain-containing protein</fullName>
    </recommendedName>
</protein>
<keyword evidence="1" id="KW-1133">Transmembrane helix</keyword>
<name>A0A5E8CJ14_9ZZZZ</name>
<sequence length="270" mass="32446">MYFFFKIYVVINLISFFIMTRTPILFWKQQKKDEYEYFFKNYIQTFFNFIIPRIPFCNIGVINKSQIFYKNQNSEEEWYFINGICNSIELSKRSQNSLEEIFNRKINLVYNETRSFITDLFEASIQLLINIDTPLIKKFANDVHSNIKKNKKIIIIAHSEGSIISNSMINYLKRTYPNTDFNKIELYYFANFGIHRNKFKKNNKPYIEIICNKKDTLSLLFSTQLNNKLNIDKYIILNNGYHWCCYDYFSHISSQRGLLDSKLIKYISIE</sequence>
<gene>
    <name evidence="3" type="ORF">CPAV1605_841</name>
</gene>
<keyword evidence="1" id="KW-0812">Transmembrane</keyword>
<evidence type="ECO:0000259" key="2">
    <source>
        <dbReference type="Pfam" id="PF05057"/>
    </source>
</evidence>
<dbReference type="InterPro" id="IPR029058">
    <property type="entry name" value="AB_hydrolase_fold"/>
</dbReference>
<dbReference type="AlphaFoldDB" id="A0A5E8CJ14"/>
<proteinExistence type="predicted"/>
<dbReference type="SUPFAM" id="SSF53474">
    <property type="entry name" value="alpha/beta-Hydrolases"/>
    <property type="match status" value="1"/>
</dbReference>
<evidence type="ECO:0000313" key="3">
    <source>
        <dbReference type="EMBL" id="VVU95116.1"/>
    </source>
</evidence>
<accession>A0A5E8CJ14</accession>
<feature type="transmembrane region" description="Helical" evidence="1">
    <location>
        <begin position="6"/>
        <end position="27"/>
    </location>
</feature>
<dbReference type="EMBL" id="CABVLZ010000003">
    <property type="protein sequence ID" value="VVU95116.1"/>
    <property type="molecule type" value="Genomic_DNA"/>
</dbReference>
<dbReference type="InterPro" id="IPR007751">
    <property type="entry name" value="DUF676_lipase-like"/>
</dbReference>
<dbReference type="PANTHER" id="PTHR42044">
    <property type="entry name" value="DUF676 DOMAIN-CONTAINING PROTEIN-RELATED"/>
    <property type="match status" value="1"/>
</dbReference>